<keyword evidence="2" id="KW-1133">Transmembrane helix</keyword>
<gene>
    <name evidence="3" type="ORF">SAMN04489717_0669</name>
</gene>
<reference evidence="3 4" key="1">
    <citation type="submission" date="2016-10" db="EMBL/GenBank/DDBJ databases">
        <authorList>
            <person name="de Groot N.N."/>
        </authorList>
    </citation>
    <scope>NUCLEOTIDE SEQUENCE [LARGE SCALE GENOMIC DNA]</scope>
    <source>
        <strain evidence="3 4">DSM 22024</strain>
    </source>
</reference>
<dbReference type="EMBL" id="LT629732">
    <property type="protein sequence ID" value="SDR81576.1"/>
    <property type="molecule type" value="Genomic_DNA"/>
</dbReference>
<evidence type="ECO:0000313" key="3">
    <source>
        <dbReference type="EMBL" id="SDR81576.1"/>
    </source>
</evidence>
<evidence type="ECO:0000256" key="2">
    <source>
        <dbReference type="SAM" id="Phobius"/>
    </source>
</evidence>
<organism evidence="3 4">
    <name type="scientific">Actinopolymorpha singaporensis</name>
    <dbReference type="NCBI Taxonomy" id="117157"/>
    <lineage>
        <taxon>Bacteria</taxon>
        <taxon>Bacillati</taxon>
        <taxon>Actinomycetota</taxon>
        <taxon>Actinomycetes</taxon>
        <taxon>Propionibacteriales</taxon>
        <taxon>Actinopolymorphaceae</taxon>
        <taxon>Actinopolymorpha</taxon>
    </lineage>
</organism>
<accession>A0A1H1M4B4</accession>
<evidence type="ECO:0000256" key="1">
    <source>
        <dbReference type="SAM" id="MobiDB-lite"/>
    </source>
</evidence>
<evidence type="ECO:0000313" key="4">
    <source>
        <dbReference type="Proteomes" id="UP000198983"/>
    </source>
</evidence>
<keyword evidence="2" id="KW-0812">Transmembrane</keyword>
<feature type="transmembrane region" description="Helical" evidence="2">
    <location>
        <begin position="154"/>
        <end position="175"/>
    </location>
</feature>
<name>A0A1H1M4B4_9ACTN</name>
<sequence>MVSLRGTLGFLVPVALAMAWAEAVHWRASRRLTNPDREGTEAVVVLGYRNPDESRANAMNRWRARAGLRSVDPAAPSSRVVFCGGPHEWAPLTPAFAAYGLLGVDQGCADSSRRQLTVDQRPTDRPMVYGWTRSDHRSGPAVASVRNDPHTAVMGWWIVFSIITLLALFGLTYGFKGEEALEQARQARTAGGGSGAENSTPPDHADMSGWG</sequence>
<protein>
    <submittedName>
        <fullName evidence="3">Uncharacterized protein</fullName>
    </submittedName>
</protein>
<feature type="region of interest" description="Disordered" evidence="1">
    <location>
        <begin position="186"/>
        <end position="211"/>
    </location>
</feature>
<keyword evidence="2" id="KW-0472">Membrane</keyword>
<keyword evidence="4" id="KW-1185">Reference proteome</keyword>
<dbReference type="AlphaFoldDB" id="A0A1H1M4B4"/>
<dbReference type="Proteomes" id="UP000198983">
    <property type="component" value="Chromosome I"/>
</dbReference>
<dbReference type="STRING" id="117157.SAMN04489717_0669"/>
<proteinExistence type="predicted"/>